<dbReference type="GO" id="GO:0005634">
    <property type="term" value="C:nucleus"/>
    <property type="evidence" value="ECO:0007669"/>
    <property type="project" value="TreeGrafter"/>
</dbReference>
<feature type="compositionally biased region" description="Acidic residues" evidence="2">
    <location>
        <begin position="1360"/>
        <end position="1371"/>
    </location>
</feature>
<dbReference type="InterPro" id="IPR016024">
    <property type="entry name" value="ARM-type_fold"/>
</dbReference>
<dbReference type="HAMAP" id="MF_01384">
    <property type="entry name" value="UreD"/>
    <property type="match status" value="1"/>
</dbReference>
<dbReference type="Pfam" id="PF21581">
    <property type="entry name" value="SCD"/>
    <property type="match status" value="1"/>
</dbReference>
<evidence type="ECO:0000259" key="3">
    <source>
        <dbReference type="PROSITE" id="PS51425"/>
    </source>
</evidence>
<dbReference type="PROSITE" id="PS51425">
    <property type="entry name" value="SCD"/>
    <property type="match status" value="1"/>
</dbReference>
<evidence type="ECO:0000313" key="4">
    <source>
        <dbReference type="EMBL" id="KAK3499605.1"/>
    </source>
</evidence>
<dbReference type="InterPro" id="IPR011989">
    <property type="entry name" value="ARM-like"/>
</dbReference>
<dbReference type="Pfam" id="PF01774">
    <property type="entry name" value="UreD"/>
    <property type="match status" value="1"/>
</dbReference>
<reference evidence="4 5" key="1">
    <citation type="journal article" date="2023" name="Mol. Phylogenet. Evol.">
        <title>Genome-scale phylogeny and comparative genomics of the fungal order Sordariales.</title>
        <authorList>
            <person name="Hensen N."/>
            <person name="Bonometti L."/>
            <person name="Westerberg I."/>
            <person name="Brannstrom I.O."/>
            <person name="Guillou S."/>
            <person name="Cros-Aarteil S."/>
            <person name="Calhoun S."/>
            <person name="Haridas S."/>
            <person name="Kuo A."/>
            <person name="Mondo S."/>
            <person name="Pangilinan J."/>
            <person name="Riley R."/>
            <person name="LaButti K."/>
            <person name="Andreopoulos B."/>
            <person name="Lipzen A."/>
            <person name="Chen C."/>
            <person name="Yan M."/>
            <person name="Daum C."/>
            <person name="Ng V."/>
            <person name="Clum A."/>
            <person name="Steindorff A."/>
            <person name="Ohm R.A."/>
            <person name="Martin F."/>
            <person name="Silar P."/>
            <person name="Natvig D.O."/>
            <person name="Lalanne C."/>
            <person name="Gautier V."/>
            <person name="Ament-Velasquez S.L."/>
            <person name="Kruys A."/>
            <person name="Hutchinson M.I."/>
            <person name="Powell A.J."/>
            <person name="Barry K."/>
            <person name="Miller A.N."/>
            <person name="Grigoriev I.V."/>
            <person name="Debuchy R."/>
            <person name="Gladieux P."/>
            <person name="Hiltunen Thoren M."/>
            <person name="Johannesson H."/>
        </authorList>
    </citation>
    <scope>NUCLEOTIDE SEQUENCE [LARGE SCALE GENOMIC DNA]</scope>
    <source>
        <strain evidence="4 5">FGSC 10403</strain>
    </source>
</reference>
<dbReference type="PANTHER" id="PTHR11199">
    <property type="entry name" value="STROMAL ANTIGEN"/>
    <property type="match status" value="1"/>
</dbReference>
<feature type="compositionally biased region" description="Low complexity" evidence="2">
    <location>
        <begin position="1463"/>
        <end position="1488"/>
    </location>
</feature>
<comment type="caution">
    <text evidence="4">The sequence shown here is derived from an EMBL/GenBank/DDBJ whole genome shotgun (WGS) entry which is preliminary data.</text>
</comment>
<organism evidence="4 5">
    <name type="scientific">Neurospora hispaniola</name>
    <dbReference type="NCBI Taxonomy" id="588809"/>
    <lineage>
        <taxon>Eukaryota</taxon>
        <taxon>Fungi</taxon>
        <taxon>Dikarya</taxon>
        <taxon>Ascomycota</taxon>
        <taxon>Pezizomycotina</taxon>
        <taxon>Sordariomycetes</taxon>
        <taxon>Sordariomycetidae</taxon>
        <taxon>Sordariales</taxon>
        <taxon>Sordariaceae</taxon>
        <taxon>Neurospora</taxon>
    </lineage>
</organism>
<dbReference type="GO" id="GO:0016151">
    <property type="term" value="F:nickel cation binding"/>
    <property type="evidence" value="ECO:0007669"/>
    <property type="project" value="InterPro"/>
</dbReference>
<dbReference type="GO" id="GO:0000785">
    <property type="term" value="C:chromatin"/>
    <property type="evidence" value="ECO:0007669"/>
    <property type="project" value="TreeGrafter"/>
</dbReference>
<feature type="region of interest" description="Disordered" evidence="2">
    <location>
        <begin position="1451"/>
        <end position="1563"/>
    </location>
</feature>
<protein>
    <submittedName>
        <fullName evidence="4">UreD urease accessory protein-domain-containing protein</fullName>
    </submittedName>
</protein>
<dbReference type="InterPro" id="IPR020839">
    <property type="entry name" value="SCD"/>
</dbReference>
<dbReference type="InterPro" id="IPR013721">
    <property type="entry name" value="STAG"/>
</dbReference>
<feature type="compositionally biased region" description="Acidic residues" evidence="2">
    <location>
        <begin position="392"/>
        <end position="418"/>
    </location>
</feature>
<dbReference type="GeneID" id="87878711"/>
<accession>A0AAJ0IFS7</accession>
<feature type="domain" description="SCD" evidence="3">
    <location>
        <begin position="707"/>
        <end position="790"/>
    </location>
</feature>
<sequence>MNSPFPKSSSAAGEGKIIARLQPDGVSGLETITYQYPLKLISPSKPAENKSVLVFLLSYGGGLVGGDQVNLSIQVHPQAKLTIVTQGHTKVFTSTKTDVVTRQTMRAQVASGGALCLLPDPVQPFAGSVYEQTQIFELAKDASLCLLDWVTQGRSARGEDWSFVRWLGRNEVWTLPGGDDSGARLLVRDSLLLDSAQAHPQMKTLRESMHAIGIMGTLILRGPKMKSLGEFFLAEFTALPRIGARDWRSEDAKKAEVIQGLSTAETWRRDRLKMEKESGLLWSAALVRGCVVVKFGAPEVEAGRTWIGSMLVQEGSIESPGRSLHHAAPPSSPTDVMTTTTRQPLMETTDNTATSSPPPTSTARRSGRVTKAPAKFTPEPTSLSKRKRASENDDGEDGENESPEEDPDEDDDPDASEVEQERQRSRKRKPSSQSAKAKKPALKKPKINGDAPSRPQTPAETPASAPALALNNHASLPSRPKKSARVAIAQPEGEGLYTDIFRSDDRPNEVATRWYHQYQADHAEALTDLVNCILLSAGCDQRVTEDDIRDPDNCQNRLADLQNVYAEVGITDYPLISRARSTRSFRDLLVGFFRSLVDVLHETDALYKDVQILENISRWVASMSSSTLRPFRHTATTIALAIQTALVKAAGILDGRISNYMQQLEKTKNKGSKNAGLVESIQQNLTDAEHYRDVCKDQIQDIFDTVFVHRYRDIDAKIRTECVEALGNWIHMLPTVFMEPEYLRYLGWMLSDVMPQTRHEVLKQLGRIFKNHAEKLGHFIDRFRPRLVEMATKDSDVNVRVVAISNIQVLKDSGNLEPDEIDSIGRLIFDPEMRIRKAVLDFFAGCVNDSIENKVEEIGGEDAIDELFQDQDEEDFSSPRSDWVSIKCLAELLAAYDTQIEEENPVELPRNLDIAVDAIPAVAPETRISLAGHVLYEKIDQLKNWELLSGYLLYDHSSSASSKSASKGGSVETALRRAVAPEGREEAILLEVLASAVRSSLAAPAELDKSKKHLRSEGIHLIGPEEAARKLASIIPKLLSKYGADASTAVTVLRLEHSLDLNVYQQLGQDSTTYDRLLTGICTQFDRHIDRGVLAETTTALLHGRKYPALEETIDEKVSELWDKTINKLRQFDKSSELGIRRNLEEPAIIELGNILLKTSKLVTLKDCIEVLEADGQVEGSESPAIEILIRIVMRGKLDQVDENLDDPEDEAVSFAVKTCLFYFMWKARVLRDAVSEQRPIPALQIERLNTLRQSFVRNLVWTLSSRGTNDDLRLFATGALCDLHVAFASVRRVIERNAAEGSAVDYSLINPLLDPIDPGLTRELIEIFTAAERAYARCINRQLNNPGEDEGPIEHFSSDEEDDEDEDDSDLTPVQKKRKELKAERVLCELTGKMVLAIVAKVLDQGGSGQGAAGKIKKRMVRNQNKLGHNFKETLAYLVDEGRAARVREAAAKAAGKKKRPALAAPGSRARGSRPAAAGNSGASVAGKKQALSAEIITAEDNDSELSDIEIEEEEEPEAVPDPEERTELVNDPIEDHDEDEGGEGDGKSKKDDDGDEDMDEE</sequence>
<evidence type="ECO:0000256" key="1">
    <source>
        <dbReference type="ARBA" id="ARBA00023186"/>
    </source>
</evidence>
<dbReference type="EMBL" id="JAULSX010000001">
    <property type="protein sequence ID" value="KAK3499605.1"/>
    <property type="molecule type" value="Genomic_DNA"/>
</dbReference>
<dbReference type="Pfam" id="PF24571">
    <property type="entry name" value="HEAT_SCC3-SA"/>
    <property type="match status" value="1"/>
</dbReference>
<feature type="region of interest" description="Disordered" evidence="2">
    <location>
        <begin position="1344"/>
        <end position="1377"/>
    </location>
</feature>
<keyword evidence="5" id="KW-1185">Reference proteome</keyword>
<dbReference type="RefSeq" id="XP_062697238.1">
    <property type="nucleotide sequence ID" value="XM_062841089.1"/>
</dbReference>
<feature type="compositionally biased region" description="Polar residues" evidence="2">
    <location>
        <begin position="333"/>
        <end position="351"/>
    </location>
</feature>
<gene>
    <name evidence="4" type="ORF">B0T23DRAFT_450373</name>
</gene>
<dbReference type="InterPro" id="IPR056396">
    <property type="entry name" value="HEAT_SCC3-SA"/>
</dbReference>
<feature type="compositionally biased region" description="Acidic residues" evidence="2">
    <location>
        <begin position="1499"/>
        <end position="1523"/>
    </location>
</feature>
<dbReference type="Gene3D" id="1.25.10.10">
    <property type="entry name" value="Leucine-rich Repeat Variant"/>
    <property type="match status" value="1"/>
</dbReference>
<proteinExistence type="inferred from homology"/>
<feature type="region of interest" description="Disordered" evidence="2">
    <location>
        <begin position="318"/>
        <end position="464"/>
    </location>
</feature>
<dbReference type="InterPro" id="IPR002669">
    <property type="entry name" value="UreD"/>
</dbReference>
<keyword evidence="1" id="KW-0143">Chaperone</keyword>
<dbReference type="Pfam" id="PF08514">
    <property type="entry name" value="STAG"/>
    <property type="match status" value="1"/>
</dbReference>
<evidence type="ECO:0000256" key="2">
    <source>
        <dbReference type="SAM" id="MobiDB-lite"/>
    </source>
</evidence>
<evidence type="ECO:0000313" key="5">
    <source>
        <dbReference type="Proteomes" id="UP001285908"/>
    </source>
</evidence>
<dbReference type="GO" id="GO:0008278">
    <property type="term" value="C:cohesin complex"/>
    <property type="evidence" value="ECO:0007669"/>
    <property type="project" value="TreeGrafter"/>
</dbReference>
<dbReference type="GO" id="GO:0003682">
    <property type="term" value="F:chromatin binding"/>
    <property type="evidence" value="ECO:0007669"/>
    <property type="project" value="TreeGrafter"/>
</dbReference>
<dbReference type="GO" id="GO:0007062">
    <property type="term" value="P:sister chromatid cohesion"/>
    <property type="evidence" value="ECO:0007669"/>
    <property type="project" value="UniProtKB-ARBA"/>
</dbReference>
<feature type="compositionally biased region" description="Basic residues" evidence="2">
    <location>
        <begin position="424"/>
        <end position="446"/>
    </location>
</feature>
<dbReference type="Proteomes" id="UP001285908">
    <property type="component" value="Unassembled WGS sequence"/>
</dbReference>
<dbReference type="FunFam" id="1.25.10.10:FF:001154">
    <property type="entry name" value="Related to nuclear protein SA-1"/>
    <property type="match status" value="1"/>
</dbReference>
<feature type="compositionally biased region" description="Acidic residues" evidence="2">
    <location>
        <begin position="1534"/>
        <end position="1545"/>
    </location>
</feature>
<dbReference type="PANTHER" id="PTHR11199:SF0">
    <property type="entry name" value="LD34181P-RELATED"/>
    <property type="match status" value="1"/>
</dbReference>
<name>A0AAJ0IFS7_9PEZI</name>
<dbReference type="SUPFAM" id="SSF48371">
    <property type="entry name" value="ARM repeat"/>
    <property type="match status" value="1"/>
</dbReference>
<dbReference type="InterPro" id="IPR039662">
    <property type="entry name" value="Cohesin_Scc3/SA"/>
</dbReference>